<dbReference type="GO" id="GO:0016787">
    <property type="term" value="F:hydrolase activity"/>
    <property type="evidence" value="ECO:0007669"/>
    <property type="project" value="UniProtKB-KW"/>
</dbReference>
<name>A0A1I2QEN0_9CORY</name>
<dbReference type="Gene3D" id="3.40.50.1820">
    <property type="entry name" value="alpha/beta hydrolase"/>
    <property type="match status" value="1"/>
</dbReference>
<reference evidence="1 2" key="1">
    <citation type="submission" date="2016-10" db="EMBL/GenBank/DDBJ databases">
        <authorList>
            <person name="de Groot N.N."/>
        </authorList>
    </citation>
    <scope>NUCLEOTIDE SEQUENCE [LARGE SCALE GENOMIC DNA]</scope>
    <source>
        <strain>J11</strain>
        <strain evidence="2">PG 39</strain>
    </source>
</reference>
<sequence>MLDAVTKVDIESKLPQIQAPTTILYGDHDHFSIKAAQKLSQLIPNAHLHEIADGSQQLPYRQAEAFTQHLLAHLGIS</sequence>
<dbReference type="STRING" id="185761.SAMN05660282_00382"/>
<accession>A0A1I2QEN0</accession>
<keyword evidence="2" id="KW-1185">Reference proteome</keyword>
<dbReference type="AlphaFoldDB" id="A0A1I2QEN0"/>
<proteinExistence type="predicted"/>
<protein>
    <submittedName>
        <fullName evidence="1">Alpha/beta hydrolase family</fullName>
    </submittedName>
</protein>
<gene>
    <name evidence="1" type="ORF">SAMN05660282_00382</name>
</gene>
<dbReference type="Proteomes" id="UP000199065">
    <property type="component" value="Unassembled WGS sequence"/>
</dbReference>
<keyword evidence="1" id="KW-0378">Hydrolase</keyword>
<evidence type="ECO:0000313" key="1">
    <source>
        <dbReference type="EMBL" id="SFG25809.1"/>
    </source>
</evidence>
<dbReference type="SUPFAM" id="SSF53474">
    <property type="entry name" value="alpha/beta-Hydrolases"/>
    <property type="match status" value="1"/>
</dbReference>
<organism evidence="1 2">
    <name type="scientific">Corynebacterium spheniscorum</name>
    <dbReference type="NCBI Taxonomy" id="185761"/>
    <lineage>
        <taxon>Bacteria</taxon>
        <taxon>Bacillati</taxon>
        <taxon>Actinomycetota</taxon>
        <taxon>Actinomycetes</taxon>
        <taxon>Mycobacteriales</taxon>
        <taxon>Corynebacteriaceae</taxon>
        <taxon>Corynebacterium</taxon>
    </lineage>
</organism>
<dbReference type="InterPro" id="IPR029058">
    <property type="entry name" value="AB_hydrolase_fold"/>
</dbReference>
<dbReference type="EMBL" id="FOPJ01000002">
    <property type="protein sequence ID" value="SFG25809.1"/>
    <property type="molecule type" value="Genomic_DNA"/>
</dbReference>
<evidence type="ECO:0000313" key="2">
    <source>
        <dbReference type="Proteomes" id="UP000199065"/>
    </source>
</evidence>